<evidence type="ECO:0000313" key="2">
    <source>
        <dbReference type="Proteomes" id="UP000268014"/>
    </source>
</evidence>
<evidence type="ECO:0000313" key="1">
    <source>
        <dbReference type="EMBL" id="VDO60736.1"/>
    </source>
</evidence>
<keyword evidence="2" id="KW-1185">Reference proteome</keyword>
<proteinExistence type="predicted"/>
<accession>A0A3P7WJ16</accession>
<dbReference type="EMBL" id="UZAF01019492">
    <property type="protein sequence ID" value="VDO60736.1"/>
    <property type="molecule type" value="Genomic_DNA"/>
</dbReference>
<reference evidence="1 2" key="1">
    <citation type="submission" date="2018-11" db="EMBL/GenBank/DDBJ databases">
        <authorList>
            <consortium name="Pathogen Informatics"/>
        </authorList>
    </citation>
    <scope>NUCLEOTIDE SEQUENCE [LARGE SCALE GENOMIC DNA]</scope>
    <source>
        <strain evidence="1 2">MHpl1</strain>
    </source>
</reference>
<gene>
    <name evidence="1" type="ORF">HPLM_LOCUS16591</name>
</gene>
<dbReference type="AlphaFoldDB" id="A0A3P7WJ16"/>
<organism evidence="1 2">
    <name type="scientific">Haemonchus placei</name>
    <name type="common">Barber's pole worm</name>
    <dbReference type="NCBI Taxonomy" id="6290"/>
    <lineage>
        <taxon>Eukaryota</taxon>
        <taxon>Metazoa</taxon>
        <taxon>Ecdysozoa</taxon>
        <taxon>Nematoda</taxon>
        <taxon>Chromadorea</taxon>
        <taxon>Rhabditida</taxon>
        <taxon>Rhabditina</taxon>
        <taxon>Rhabditomorpha</taxon>
        <taxon>Strongyloidea</taxon>
        <taxon>Trichostrongylidae</taxon>
        <taxon>Haemonchus</taxon>
    </lineage>
</organism>
<protein>
    <submittedName>
        <fullName evidence="1">Uncharacterized protein</fullName>
    </submittedName>
</protein>
<sequence length="40" mass="4827">MEKTTDSIYYKLIEIPNRSRIAVRWAALNIRTTFLDEKRI</sequence>
<name>A0A3P7WJ16_HAEPC</name>
<dbReference type="Proteomes" id="UP000268014">
    <property type="component" value="Unassembled WGS sequence"/>
</dbReference>